<dbReference type="Proteomes" id="UP000318380">
    <property type="component" value="Unassembled WGS sequence"/>
</dbReference>
<gene>
    <name evidence="1" type="ORF">FB561_4514</name>
</gene>
<comment type="caution">
    <text evidence="1">The sequence shown here is derived from an EMBL/GenBank/DDBJ whole genome shotgun (WGS) entry which is preliminary data.</text>
</comment>
<name>A0A561BXA2_9ACTN</name>
<evidence type="ECO:0000313" key="2">
    <source>
        <dbReference type="Proteomes" id="UP000318380"/>
    </source>
</evidence>
<dbReference type="EMBL" id="VIVK01000001">
    <property type="protein sequence ID" value="TWD83352.1"/>
    <property type="molecule type" value="Genomic_DNA"/>
</dbReference>
<evidence type="ECO:0000313" key="1">
    <source>
        <dbReference type="EMBL" id="TWD83352.1"/>
    </source>
</evidence>
<sequence>MSRRELYLVSRRVPRLELWLELWPEPCPVLRRLELQMGMRVWLVGVG</sequence>
<accession>A0A561BXA2</accession>
<keyword evidence="2" id="KW-1185">Reference proteome</keyword>
<organism evidence="1 2">
    <name type="scientific">Kribbella amoyensis</name>
    <dbReference type="NCBI Taxonomy" id="996641"/>
    <lineage>
        <taxon>Bacteria</taxon>
        <taxon>Bacillati</taxon>
        <taxon>Actinomycetota</taxon>
        <taxon>Actinomycetes</taxon>
        <taxon>Propionibacteriales</taxon>
        <taxon>Kribbellaceae</taxon>
        <taxon>Kribbella</taxon>
    </lineage>
</organism>
<reference evidence="1 2" key="1">
    <citation type="submission" date="2019-06" db="EMBL/GenBank/DDBJ databases">
        <title>Sequencing the genomes of 1000 actinobacteria strains.</title>
        <authorList>
            <person name="Klenk H.-P."/>
        </authorList>
    </citation>
    <scope>NUCLEOTIDE SEQUENCE [LARGE SCALE GENOMIC DNA]</scope>
    <source>
        <strain evidence="1 2">DSM 24683</strain>
    </source>
</reference>
<protein>
    <submittedName>
        <fullName evidence="1">Uncharacterized protein</fullName>
    </submittedName>
</protein>
<dbReference type="AlphaFoldDB" id="A0A561BXA2"/>
<proteinExistence type="predicted"/>